<dbReference type="PANTHER" id="PTHR43130:SF3">
    <property type="entry name" value="HTH-TYPE TRANSCRIPTIONAL REGULATOR RV1931C"/>
    <property type="match status" value="1"/>
</dbReference>
<evidence type="ECO:0000313" key="3">
    <source>
        <dbReference type="Proteomes" id="UP000319257"/>
    </source>
</evidence>
<reference evidence="2 3" key="1">
    <citation type="submission" date="2019-06" db="EMBL/GenBank/DDBJ databases">
        <title>Draft genome sequence of the filamentous fungus Phialemoniopsis curvata isolated from diesel fuel.</title>
        <authorList>
            <person name="Varaljay V.A."/>
            <person name="Lyon W.J."/>
            <person name="Crouch A.L."/>
            <person name="Drake C.E."/>
            <person name="Hollomon J.M."/>
            <person name="Nadeau L.J."/>
            <person name="Nunn H.S."/>
            <person name="Stevenson B.S."/>
            <person name="Bojanowski C.L."/>
            <person name="Crookes-Goodson W.J."/>
        </authorList>
    </citation>
    <scope>NUCLEOTIDE SEQUENCE [LARGE SCALE GENOMIC DNA]</scope>
    <source>
        <strain evidence="2 3">D216</strain>
    </source>
</reference>
<dbReference type="STRING" id="1093900.A0A507AUK5"/>
<dbReference type="EMBL" id="SKBQ01000076">
    <property type="protein sequence ID" value="TPX08609.1"/>
    <property type="molecule type" value="Genomic_DNA"/>
</dbReference>
<dbReference type="Proteomes" id="UP000319257">
    <property type="component" value="Unassembled WGS sequence"/>
</dbReference>
<proteinExistence type="predicted"/>
<keyword evidence="3" id="KW-1185">Reference proteome</keyword>
<dbReference type="InParanoid" id="A0A507AUK5"/>
<dbReference type="InterPro" id="IPR052158">
    <property type="entry name" value="INH-QAR"/>
</dbReference>
<name>A0A507AUK5_9PEZI</name>
<comment type="caution">
    <text evidence="2">The sequence shown here is derived from an EMBL/GenBank/DDBJ whole genome shotgun (WGS) entry which is preliminary data.</text>
</comment>
<gene>
    <name evidence="2" type="ORF">E0L32_009948</name>
</gene>
<evidence type="ECO:0000313" key="2">
    <source>
        <dbReference type="EMBL" id="TPX08609.1"/>
    </source>
</evidence>
<dbReference type="OrthoDB" id="543156at2759"/>
<evidence type="ECO:0000259" key="1">
    <source>
        <dbReference type="Pfam" id="PF01965"/>
    </source>
</evidence>
<organism evidence="2 3">
    <name type="scientific">Thyridium curvatum</name>
    <dbReference type="NCBI Taxonomy" id="1093900"/>
    <lineage>
        <taxon>Eukaryota</taxon>
        <taxon>Fungi</taxon>
        <taxon>Dikarya</taxon>
        <taxon>Ascomycota</taxon>
        <taxon>Pezizomycotina</taxon>
        <taxon>Sordariomycetes</taxon>
        <taxon>Sordariomycetidae</taxon>
        <taxon>Thyridiales</taxon>
        <taxon>Thyridiaceae</taxon>
        <taxon>Thyridium</taxon>
    </lineage>
</organism>
<dbReference type="InterPro" id="IPR029062">
    <property type="entry name" value="Class_I_gatase-like"/>
</dbReference>
<dbReference type="Pfam" id="PF01965">
    <property type="entry name" value="DJ-1_PfpI"/>
    <property type="match status" value="1"/>
</dbReference>
<dbReference type="GeneID" id="41977395"/>
<accession>A0A507AUK5</accession>
<dbReference type="AlphaFoldDB" id="A0A507AUK5"/>
<dbReference type="InterPro" id="IPR002818">
    <property type="entry name" value="DJ-1/PfpI"/>
</dbReference>
<feature type="domain" description="DJ-1/PfpI" evidence="1">
    <location>
        <begin position="8"/>
        <end position="158"/>
    </location>
</feature>
<dbReference type="PANTHER" id="PTHR43130">
    <property type="entry name" value="ARAC-FAMILY TRANSCRIPTIONAL REGULATOR"/>
    <property type="match status" value="1"/>
</dbReference>
<dbReference type="Gene3D" id="3.40.50.880">
    <property type="match status" value="1"/>
</dbReference>
<dbReference type="RefSeq" id="XP_030990320.1">
    <property type="nucleotide sequence ID" value="XM_031144966.1"/>
</dbReference>
<dbReference type="SUPFAM" id="SSF52317">
    <property type="entry name" value="Class I glutamine amidotransferase-like"/>
    <property type="match status" value="1"/>
</dbReference>
<protein>
    <recommendedName>
        <fullName evidence="1">DJ-1/PfpI domain-containing protein</fullName>
    </recommendedName>
</protein>
<sequence>MAAPTHSRVLLILFDGFNTLDMNGPYEVLRKSGVRTGVKIEVAAESEITTSVEGVHVKRDIPLNDKLIESLSMYDTLVVPGGPAGKGKPVDEQAAKIKSPFMRLIKAFAELPTTTEQYPRLLLSICTGALFLGTLGVFNGGRICTTHWAAYDNLANRNKISASSAGTDPGTVLKARFVDSGLNDKGIRILSSGGISCGLDASLYVVKLRWGEAEAIDTASILDLAWRKTEGVVAYEG</sequence>